<dbReference type="OrthoDB" id="2446850at2759"/>
<evidence type="ECO:0000313" key="3">
    <source>
        <dbReference type="Proteomes" id="UP000646827"/>
    </source>
</evidence>
<dbReference type="EMBL" id="JAEPRB010000006">
    <property type="protein sequence ID" value="KAG2227602.1"/>
    <property type="molecule type" value="Genomic_DNA"/>
</dbReference>
<sequence length="158" mass="17651">MDENPNSGFSVTSFVNENNVRLTWIAFFTQWTLWGLVYFIRHVFGEDNSKPAPAETDAEASAQKAKWKPEGAFGSRLVNAHRVLMENTLLLLSVLVLNTFGTGSTRAVMILTWIYFALTAIVALTEMGYGHRFIRFLYSAAFFGITLAIGGLSFARGW</sequence>
<protein>
    <recommendedName>
        <fullName evidence="4">MAPEG family protein</fullName>
    </recommendedName>
</protein>
<keyword evidence="1" id="KW-0472">Membrane</keyword>
<keyword evidence="3" id="KW-1185">Reference proteome</keyword>
<feature type="transmembrane region" description="Helical" evidence="1">
    <location>
        <begin position="107"/>
        <end position="124"/>
    </location>
</feature>
<dbReference type="AlphaFoldDB" id="A0A8H7VQH0"/>
<reference evidence="2 3" key="1">
    <citation type="submission" date="2020-12" db="EMBL/GenBank/DDBJ databases">
        <title>Metabolic potential, ecology and presence of endohyphal bacteria is reflected in genomic diversity of Mucoromycotina.</title>
        <authorList>
            <person name="Muszewska A."/>
            <person name="Okrasinska A."/>
            <person name="Steczkiewicz K."/>
            <person name="Drgas O."/>
            <person name="Orlowska M."/>
            <person name="Perlinska-Lenart U."/>
            <person name="Aleksandrzak-Piekarczyk T."/>
            <person name="Szatraj K."/>
            <person name="Zielenkiewicz U."/>
            <person name="Pilsyk S."/>
            <person name="Malc E."/>
            <person name="Mieczkowski P."/>
            <person name="Kruszewska J.S."/>
            <person name="Biernat P."/>
            <person name="Pawlowska J."/>
        </authorList>
    </citation>
    <scope>NUCLEOTIDE SEQUENCE [LARGE SCALE GENOMIC DNA]</scope>
    <source>
        <strain evidence="2 3">CBS 142.35</strain>
    </source>
</reference>
<feature type="transmembrane region" description="Helical" evidence="1">
    <location>
        <begin position="20"/>
        <end position="40"/>
    </location>
</feature>
<name>A0A8H7VQH0_9FUNG</name>
<organism evidence="2 3">
    <name type="scientific">Circinella minor</name>
    <dbReference type="NCBI Taxonomy" id="1195481"/>
    <lineage>
        <taxon>Eukaryota</taxon>
        <taxon>Fungi</taxon>
        <taxon>Fungi incertae sedis</taxon>
        <taxon>Mucoromycota</taxon>
        <taxon>Mucoromycotina</taxon>
        <taxon>Mucoromycetes</taxon>
        <taxon>Mucorales</taxon>
        <taxon>Lichtheimiaceae</taxon>
        <taxon>Circinella</taxon>
    </lineage>
</organism>
<feature type="transmembrane region" description="Helical" evidence="1">
    <location>
        <begin position="136"/>
        <end position="155"/>
    </location>
</feature>
<keyword evidence="1" id="KW-1133">Transmembrane helix</keyword>
<proteinExistence type="predicted"/>
<gene>
    <name evidence="2" type="ORF">INT45_002287</name>
</gene>
<accession>A0A8H7VQH0</accession>
<evidence type="ECO:0008006" key="4">
    <source>
        <dbReference type="Google" id="ProtNLM"/>
    </source>
</evidence>
<evidence type="ECO:0000313" key="2">
    <source>
        <dbReference type="EMBL" id="KAG2227602.1"/>
    </source>
</evidence>
<dbReference type="Proteomes" id="UP000646827">
    <property type="component" value="Unassembled WGS sequence"/>
</dbReference>
<evidence type="ECO:0000256" key="1">
    <source>
        <dbReference type="SAM" id="Phobius"/>
    </source>
</evidence>
<keyword evidence="1" id="KW-0812">Transmembrane</keyword>
<comment type="caution">
    <text evidence="2">The sequence shown here is derived from an EMBL/GenBank/DDBJ whole genome shotgun (WGS) entry which is preliminary data.</text>
</comment>